<dbReference type="Proteomes" id="UP000533598">
    <property type="component" value="Unassembled WGS sequence"/>
</dbReference>
<dbReference type="RefSeq" id="WP_185001511.1">
    <property type="nucleotide sequence ID" value="NZ_BAAAUI010000040.1"/>
</dbReference>
<evidence type="ECO:0000313" key="2">
    <source>
        <dbReference type="Proteomes" id="UP000533598"/>
    </source>
</evidence>
<accession>A0A7W7C6R1</accession>
<evidence type="ECO:0000313" key="1">
    <source>
        <dbReference type="EMBL" id="MBB4675553.1"/>
    </source>
</evidence>
<comment type="caution">
    <text evidence="1">The sequence shown here is derived from an EMBL/GenBank/DDBJ whole genome shotgun (WGS) entry which is preliminary data.</text>
</comment>
<dbReference type="EMBL" id="JACHMH010000001">
    <property type="protein sequence ID" value="MBB4675553.1"/>
    <property type="molecule type" value="Genomic_DNA"/>
</dbReference>
<dbReference type="AlphaFoldDB" id="A0A7W7C6R1"/>
<gene>
    <name evidence="1" type="ORF">HNR67_001671</name>
</gene>
<protein>
    <submittedName>
        <fullName evidence="1">Uncharacterized protein</fullName>
    </submittedName>
</protein>
<name>A0A7W7C6R1_9PSEU</name>
<reference evidence="1 2" key="1">
    <citation type="submission" date="2020-08" db="EMBL/GenBank/DDBJ databases">
        <title>Sequencing the genomes of 1000 actinobacteria strains.</title>
        <authorList>
            <person name="Klenk H.-P."/>
        </authorList>
    </citation>
    <scope>NUCLEOTIDE SEQUENCE [LARGE SCALE GENOMIC DNA]</scope>
    <source>
        <strain evidence="1 2">DSM 44230</strain>
    </source>
</reference>
<proteinExistence type="predicted"/>
<organism evidence="1 2">
    <name type="scientific">Crossiella cryophila</name>
    <dbReference type="NCBI Taxonomy" id="43355"/>
    <lineage>
        <taxon>Bacteria</taxon>
        <taxon>Bacillati</taxon>
        <taxon>Actinomycetota</taxon>
        <taxon>Actinomycetes</taxon>
        <taxon>Pseudonocardiales</taxon>
        <taxon>Pseudonocardiaceae</taxon>
        <taxon>Crossiella</taxon>
    </lineage>
</organism>
<keyword evidence="2" id="KW-1185">Reference proteome</keyword>
<sequence length="83" mass="8811">MSSVAEVLAVLGTVRDQLLQAHQGLTEADELLGESLAVLARLGKHHSESLTPPELLGASTQHQRSVELLTAALDRVEGLMTSL</sequence>